<feature type="domain" description="Transposase IS110-like N-terminal" evidence="2">
    <location>
        <begin position="2"/>
        <end position="72"/>
    </location>
</feature>
<comment type="caution">
    <text evidence="4">The sequence shown here is derived from an EMBL/GenBank/DDBJ whole genome shotgun (WGS) entry which is preliminary data.</text>
</comment>
<organism evidence="4 5">
    <name type="scientific">Kitasatospora gansuensis</name>
    <dbReference type="NCBI Taxonomy" id="258050"/>
    <lineage>
        <taxon>Bacteria</taxon>
        <taxon>Bacillati</taxon>
        <taxon>Actinomycetota</taxon>
        <taxon>Actinomycetes</taxon>
        <taxon>Kitasatosporales</taxon>
        <taxon>Streptomycetaceae</taxon>
        <taxon>Kitasatospora</taxon>
    </lineage>
</organism>
<sequence length="305" mass="33763">MAGAYRGEAKTDGRDAFVIAETSRLRRDFVVVDVPAQLVADLALLVAHRTDLVADRVRMINRLRDVLTGIFPALERAFDWSNHKGALTLLTHCQTPAGIRRIGRSRLESWLRRRGVRGAEQVAVKALEVAQAQSSMLPGENIAAGIVADLATQLLALDERIKRLERQIRDTFHAHPQAHIIESMPGIGPILGAELVVAAGDLSAYADAGRLASAAGLVPVPRDSGRRTGNLHRPKRYSRRLRRVFYMSAQTSIIQDGPNRDFYRKKRAEGCGHVQALIALERRRVNVLWALLRDGREFTPAQPTA</sequence>
<protein>
    <submittedName>
        <fullName evidence="4">Transposase</fullName>
    </submittedName>
</protein>
<dbReference type="InterPro" id="IPR002525">
    <property type="entry name" value="Transp_IS110-like_N"/>
</dbReference>
<feature type="domain" description="Transposase IS116/IS110/IS902 C-terminal" evidence="3">
    <location>
        <begin position="178"/>
        <end position="263"/>
    </location>
</feature>
<accession>A0A7W7SFT4</accession>
<keyword evidence="1" id="KW-0175">Coiled coil</keyword>
<dbReference type="GO" id="GO:0003677">
    <property type="term" value="F:DNA binding"/>
    <property type="evidence" value="ECO:0007669"/>
    <property type="project" value="InterPro"/>
</dbReference>
<name>A0A7W7SFT4_9ACTN</name>
<evidence type="ECO:0000259" key="3">
    <source>
        <dbReference type="Pfam" id="PF02371"/>
    </source>
</evidence>
<evidence type="ECO:0000313" key="4">
    <source>
        <dbReference type="EMBL" id="MBB4949685.1"/>
    </source>
</evidence>
<dbReference type="Pfam" id="PF01548">
    <property type="entry name" value="DEDD_Tnp_IS110"/>
    <property type="match status" value="1"/>
</dbReference>
<dbReference type="InterPro" id="IPR047650">
    <property type="entry name" value="Transpos_IS110"/>
</dbReference>
<dbReference type="AlphaFoldDB" id="A0A7W7SFT4"/>
<reference evidence="4 5" key="1">
    <citation type="submission" date="2020-08" db="EMBL/GenBank/DDBJ databases">
        <title>Sequencing the genomes of 1000 actinobacteria strains.</title>
        <authorList>
            <person name="Klenk H.-P."/>
        </authorList>
    </citation>
    <scope>NUCLEOTIDE SEQUENCE [LARGE SCALE GENOMIC DNA]</scope>
    <source>
        <strain evidence="4 5">DSM 44786</strain>
    </source>
</reference>
<dbReference type="Proteomes" id="UP000573327">
    <property type="component" value="Unassembled WGS sequence"/>
</dbReference>
<dbReference type="EMBL" id="JACHJR010000001">
    <property type="protein sequence ID" value="MBB4949685.1"/>
    <property type="molecule type" value="Genomic_DNA"/>
</dbReference>
<evidence type="ECO:0000313" key="5">
    <source>
        <dbReference type="Proteomes" id="UP000573327"/>
    </source>
</evidence>
<dbReference type="Pfam" id="PF02371">
    <property type="entry name" value="Transposase_20"/>
    <property type="match status" value="1"/>
</dbReference>
<gene>
    <name evidence="4" type="ORF">F4556_005220</name>
</gene>
<evidence type="ECO:0000259" key="2">
    <source>
        <dbReference type="Pfam" id="PF01548"/>
    </source>
</evidence>
<dbReference type="NCBIfam" id="NF033542">
    <property type="entry name" value="transpos_IS110"/>
    <property type="match status" value="1"/>
</dbReference>
<dbReference type="GO" id="GO:0004803">
    <property type="term" value="F:transposase activity"/>
    <property type="evidence" value="ECO:0007669"/>
    <property type="project" value="InterPro"/>
</dbReference>
<keyword evidence="5" id="KW-1185">Reference proteome</keyword>
<evidence type="ECO:0000256" key="1">
    <source>
        <dbReference type="SAM" id="Coils"/>
    </source>
</evidence>
<dbReference type="GO" id="GO:0006313">
    <property type="term" value="P:DNA transposition"/>
    <property type="evidence" value="ECO:0007669"/>
    <property type="project" value="InterPro"/>
</dbReference>
<dbReference type="PANTHER" id="PTHR33055:SF3">
    <property type="entry name" value="PUTATIVE TRANSPOSASE FOR IS117-RELATED"/>
    <property type="match status" value="1"/>
</dbReference>
<feature type="coiled-coil region" evidence="1">
    <location>
        <begin position="147"/>
        <end position="174"/>
    </location>
</feature>
<dbReference type="InterPro" id="IPR003346">
    <property type="entry name" value="Transposase_20"/>
</dbReference>
<proteinExistence type="predicted"/>
<dbReference type="PANTHER" id="PTHR33055">
    <property type="entry name" value="TRANSPOSASE FOR INSERTION SEQUENCE ELEMENT IS1111A"/>
    <property type="match status" value="1"/>
</dbReference>